<evidence type="ECO:0000313" key="1">
    <source>
        <dbReference type="EMBL" id="QTA38438.1"/>
    </source>
</evidence>
<dbReference type="Proteomes" id="UP000671862">
    <property type="component" value="Chromosome"/>
</dbReference>
<gene>
    <name evidence="1" type="ORF">JYK00_02625</name>
</gene>
<accession>A0ABX7S912</accession>
<protein>
    <submittedName>
        <fullName evidence="1">Uncharacterized protein</fullName>
    </submittedName>
</protein>
<sequence>MVMVSYIHKISLFINILKTNWKELHTIYGKWIVSTTRYILTYQRLENLS</sequence>
<evidence type="ECO:0000313" key="2">
    <source>
        <dbReference type="Proteomes" id="UP000671862"/>
    </source>
</evidence>
<organism evidence="1 2">
    <name type="scientific">Thermosipho ferrireducens</name>
    <dbReference type="NCBI Taxonomy" id="2571116"/>
    <lineage>
        <taxon>Bacteria</taxon>
        <taxon>Thermotogati</taxon>
        <taxon>Thermotogota</taxon>
        <taxon>Thermotogae</taxon>
        <taxon>Thermotogales</taxon>
        <taxon>Fervidobacteriaceae</taxon>
        <taxon>Thermosipho</taxon>
    </lineage>
</organism>
<dbReference type="RefSeq" id="WP_207567157.1">
    <property type="nucleotide sequence ID" value="NZ_CP071446.1"/>
</dbReference>
<keyword evidence="2" id="KW-1185">Reference proteome</keyword>
<proteinExistence type="predicted"/>
<name>A0ABX7S912_9BACT</name>
<dbReference type="EMBL" id="CP071446">
    <property type="protein sequence ID" value="QTA38438.1"/>
    <property type="molecule type" value="Genomic_DNA"/>
</dbReference>
<reference evidence="1 2" key="1">
    <citation type="submission" date="2021-03" db="EMBL/GenBank/DDBJ databases">
        <title>Thermosipho ferrireducens sp.nov., an anaerobic thermophilic iron-reducing bacterium isolated from a deep-sea hydrothermal sulfide deposits.</title>
        <authorList>
            <person name="Zeng X."/>
            <person name="Chen Y."/>
            <person name="Shao Z."/>
        </authorList>
    </citation>
    <scope>NUCLEOTIDE SEQUENCE [LARGE SCALE GENOMIC DNA]</scope>
    <source>
        <strain evidence="1 2">JL129W03</strain>
    </source>
</reference>